<evidence type="ECO:0000313" key="2">
    <source>
        <dbReference type="Proteomes" id="UP000799755"/>
    </source>
</evidence>
<organism evidence="1 2">
    <name type="scientific">Lindgomyces ingoldianus</name>
    <dbReference type="NCBI Taxonomy" id="673940"/>
    <lineage>
        <taxon>Eukaryota</taxon>
        <taxon>Fungi</taxon>
        <taxon>Dikarya</taxon>
        <taxon>Ascomycota</taxon>
        <taxon>Pezizomycotina</taxon>
        <taxon>Dothideomycetes</taxon>
        <taxon>Pleosporomycetidae</taxon>
        <taxon>Pleosporales</taxon>
        <taxon>Lindgomycetaceae</taxon>
        <taxon>Lindgomyces</taxon>
    </lineage>
</organism>
<dbReference type="EMBL" id="MU003509">
    <property type="protein sequence ID" value="KAF2469963.1"/>
    <property type="molecule type" value="Genomic_DNA"/>
</dbReference>
<reference evidence="1" key="1">
    <citation type="journal article" date="2020" name="Stud. Mycol.">
        <title>101 Dothideomycetes genomes: a test case for predicting lifestyles and emergence of pathogens.</title>
        <authorList>
            <person name="Haridas S."/>
            <person name="Albert R."/>
            <person name="Binder M."/>
            <person name="Bloem J."/>
            <person name="Labutti K."/>
            <person name="Salamov A."/>
            <person name="Andreopoulos B."/>
            <person name="Baker S."/>
            <person name="Barry K."/>
            <person name="Bills G."/>
            <person name="Bluhm B."/>
            <person name="Cannon C."/>
            <person name="Castanera R."/>
            <person name="Culley D."/>
            <person name="Daum C."/>
            <person name="Ezra D."/>
            <person name="Gonzalez J."/>
            <person name="Henrissat B."/>
            <person name="Kuo A."/>
            <person name="Liang C."/>
            <person name="Lipzen A."/>
            <person name="Lutzoni F."/>
            <person name="Magnuson J."/>
            <person name="Mondo S."/>
            <person name="Nolan M."/>
            <person name="Ohm R."/>
            <person name="Pangilinan J."/>
            <person name="Park H.-J."/>
            <person name="Ramirez L."/>
            <person name="Alfaro M."/>
            <person name="Sun H."/>
            <person name="Tritt A."/>
            <person name="Yoshinaga Y."/>
            <person name="Zwiers L.-H."/>
            <person name="Turgeon B."/>
            <person name="Goodwin S."/>
            <person name="Spatafora J."/>
            <person name="Crous P."/>
            <person name="Grigoriev I."/>
        </authorList>
    </citation>
    <scope>NUCLEOTIDE SEQUENCE</scope>
    <source>
        <strain evidence="1">ATCC 200398</strain>
    </source>
</reference>
<dbReference type="Proteomes" id="UP000799755">
    <property type="component" value="Unassembled WGS sequence"/>
</dbReference>
<protein>
    <submittedName>
        <fullName evidence="1">Uncharacterized protein</fullName>
    </submittedName>
</protein>
<name>A0ACB6QSK0_9PLEO</name>
<proteinExistence type="predicted"/>
<comment type="caution">
    <text evidence="1">The sequence shown here is derived from an EMBL/GenBank/DDBJ whole genome shotgun (WGS) entry which is preliminary data.</text>
</comment>
<accession>A0ACB6QSK0</accession>
<keyword evidence="2" id="KW-1185">Reference proteome</keyword>
<evidence type="ECO:0000313" key="1">
    <source>
        <dbReference type="EMBL" id="KAF2469963.1"/>
    </source>
</evidence>
<sequence length="1055" mass="119863">MSHIPPPLGGGPSVQSFGSLSISEDELVAGGIATMSATEPNSFTLERQLYGNEILYMVEADIVYRSDIALLAQWEEAREQCWPGDFRTHERDEIQKFRTPQQLLESLDRMALQYNDHTTSRLIAQIQPCLRTLKSFSGLFITSLAIRSLDSSHPFETTLLWGLLHLVIKGAITSHDTLKATVDILRRIRQQLRLFTKSFELVTDVKPIRQELVDMFVALIHFWTEAARWLRSTPISPKNFQLLNERFKDTLRRLEESVSIVDKLTDTRTRRRDTSPDITSLYDDQDQSKAKFPCKAGLPSLNPYFRCRTEELMAMSQFFQNQTATDELRCFSIFGLGGVGKSALAHAFIGSCLTMQRYDAVFWVKAQKAADVRESFAEIARCLELPKGEEDDLVQNTKNWLRKTAKTWLCVFDNVDDMRMLCKQNFLPYRGDIVITTRYKEQALQAPGRQKRLELDVLSDEDALNVFNSLRLRYESYDPTPREANVDAESLKAELDTTKYLLKTLGGHALAIEQMAAYIAHEGLSLEEYLDEYEKQSRRMHRFEGFTKDLTQHHLATLWEMHFDALSKTIPGKAALQLLGLLSLLAPDSIPCKLFEVEDDVSLPDAHGGLCKDESEFEDARDLLVKLALIKKQGDRHNLNLSLHRLVQKAYDFSKYGKLSRQESFSTLATLLNAKFPKMGGTTSLYGHWQECSLWLPHCLSLAETFVRQKEVRQRLRSSPDLDEVLKNCAWYLLEISENSESLKLIAIAQDACLDKKGLLYSQLCNNAGCIHFEMNQNIPCWESFSACLRIREELLHPDHPDLANTYSNIANYHASVGELKEAMEMHLKSFEIGERDPETEPEYKGLSRLGIGRVHFLKREFEDAINQYEEARKLWASLGPGGAFMMAYYHFDIGNVQLARMDFQRAKKSFKAGAAIASDNPTRILLGSFLYKIAIVQFHRGKLSKALGPNLNRENIEKAIKIAEHHNLQGHVARTLRLKAAVIEKQVPLSSAKRKEAGDLKLRAEMLKTFLCENGEIGELPGDIPEDEAYDRLLVFGAVISEGLSLIYTSSSAS</sequence>
<gene>
    <name evidence="1" type="ORF">BDR25DRAFT_314735</name>
</gene>